<organism evidence="5">
    <name type="scientific">Homalodisca liturata</name>
    <dbReference type="NCBI Taxonomy" id="320908"/>
    <lineage>
        <taxon>Eukaryota</taxon>
        <taxon>Metazoa</taxon>
        <taxon>Ecdysozoa</taxon>
        <taxon>Arthropoda</taxon>
        <taxon>Hexapoda</taxon>
        <taxon>Insecta</taxon>
        <taxon>Pterygota</taxon>
        <taxon>Neoptera</taxon>
        <taxon>Paraneoptera</taxon>
        <taxon>Hemiptera</taxon>
        <taxon>Auchenorrhyncha</taxon>
        <taxon>Membracoidea</taxon>
        <taxon>Cicadellidae</taxon>
        <taxon>Cicadellinae</taxon>
        <taxon>Proconiini</taxon>
        <taxon>Homalodisca</taxon>
    </lineage>
</organism>
<dbReference type="InterPro" id="IPR013126">
    <property type="entry name" value="Hsp_70_fam"/>
</dbReference>
<dbReference type="PROSITE" id="PS01036">
    <property type="entry name" value="HSP70_3"/>
    <property type="match status" value="1"/>
</dbReference>
<dbReference type="GO" id="GO:0140662">
    <property type="term" value="F:ATP-dependent protein folding chaperone"/>
    <property type="evidence" value="ECO:0007669"/>
    <property type="project" value="InterPro"/>
</dbReference>
<dbReference type="PANTHER" id="PTHR19375">
    <property type="entry name" value="HEAT SHOCK PROTEIN 70KDA"/>
    <property type="match status" value="1"/>
</dbReference>
<feature type="region of interest" description="Disordered" evidence="4">
    <location>
        <begin position="521"/>
        <end position="578"/>
    </location>
</feature>
<dbReference type="Gene3D" id="3.30.30.30">
    <property type="match status" value="2"/>
</dbReference>
<dbReference type="InterPro" id="IPR043129">
    <property type="entry name" value="ATPase_NBD"/>
</dbReference>
<evidence type="ECO:0000256" key="2">
    <source>
        <dbReference type="ARBA" id="ARBA00022741"/>
    </source>
</evidence>
<feature type="compositionally biased region" description="Basic and acidic residues" evidence="4">
    <location>
        <begin position="1449"/>
        <end position="1462"/>
    </location>
</feature>
<keyword evidence="2" id="KW-0547">Nucleotide-binding</keyword>
<protein>
    <submittedName>
        <fullName evidence="5">Uncharacterized protein</fullName>
    </submittedName>
</protein>
<dbReference type="SUPFAM" id="SSF53067">
    <property type="entry name" value="Actin-like ATPase domain"/>
    <property type="match status" value="4"/>
</dbReference>
<dbReference type="InterPro" id="IPR018181">
    <property type="entry name" value="Heat_shock_70_CS"/>
</dbReference>
<feature type="region of interest" description="Disordered" evidence="4">
    <location>
        <begin position="1428"/>
        <end position="1480"/>
    </location>
</feature>
<feature type="compositionally biased region" description="Polar residues" evidence="4">
    <location>
        <begin position="1700"/>
        <end position="1709"/>
    </location>
</feature>
<feature type="compositionally biased region" description="Acidic residues" evidence="4">
    <location>
        <begin position="522"/>
        <end position="533"/>
    </location>
</feature>
<keyword evidence="3" id="KW-0067">ATP-binding</keyword>
<feature type="compositionally biased region" description="Basic residues" evidence="4">
    <location>
        <begin position="1673"/>
        <end position="1685"/>
    </location>
</feature>
<feature type="region of interest" description="Disordered" evidence="4">
    <location>
        <begin position="1603"/>
        <end position="1720"/>
    </location>
</feature>
<feature type="compositionally biased region" description="Basic residues" evidence="4">
    <location>
        <begin position="1710"/>
        <end position="1720"/>
    </location>
</feature>
<feature type="compositionally biased region" description="Polar residues" evidence="4">
    <location>
        <begin position="618"/>
        <end position="651"/>
    </location>
</feature>
<evidence type="ECO:0000256" key="4">
    <source>
        <dbReference type="SAM" id="MobiDB-lite"/>
    </source>
</evidence>
<reference evidence="5" key="1">
    <citation type="submission" date="2015-11" db="EMBL/GenBank/DDBJ databases">
        <title>De novo transcriptome assembly of four potential Pierce s Disease insect vectors from Arizona vineyards.</title>
        <authorList>
            <person name="Tassone E.E."/>
        </authorList>
    </citation>
    <scope>NUCLEOTIDE SEQUENCE</scope>
</reference>
<feature type="compositionally biased region" description="Basic and acidic residues" evidence="4">
    <location>
        <begin position="1609"/>
        <end position="1618"/>
    </location>
</feature>
<feature type="region of interest" description="Disordered" evidence="4">
    <location>
        <begin position="618"/>
        <end position="711"/>
    </location>
</feature>
<dbReference type="Pfam" id="PF00012">
    <property type="entry name" value="HSP70"/>
    <property type="match status" value="2"/>
</dbReference>
<dbReference type="Gene3D" id="3.90.640.10">
    <property type="entry name" value="Actin, Chain A, domain 4"/>
    <property type="match status" value="2"/>
</dbReference>
<evidence type="ECO:0000256" key="3">
    <source>
        <dbReference type="ARBA" id="ARBA00022840"/>
    </source>
</evidence>
<accession>A0A1B6HEA0</accession>
<evidence type="ECO:0000313" key="5">
    <source>
        <dbReference type="EMBL" id="JAS73020.1"/>
    </source>
</evidence>
<dbReference type="Gene3D" id="3.30.420.40">
    <property type="match status" value="4"/>
</dbReference>
<feature type="compositionally biased region" description="Basic and acidic residues" evidence="4">
    <location>
        <begin position="690"/>
        <end position="699"/>
    </location>
</feature>
<proteinExistence type="inferred from homology"/>
<evidence type="ECO:0000256" key="1">
    <source>
        <dbReference type="ARBA" id="ARBA00007381"/>
    </source>
</evidence>
<feature type="compositionally biased region" description="Low complexity" evidence="4">
    <location>
        <begin position="567"/>
        <end position="578"/>
    </location>
</feature>
<dbReference type="Gene3D" id="2.60.34.10">
    <property type="entry name" value="Substrate Binding Domain Of DNAk, Chain A, domain 1"/>
    <property type="match status" value="1"/>
</dbReference>
<comment type="similarity">
    <text evidence="1">Belongs to the heat shock protein 70 family.</text>
</comment>
<name>A0A1B6HEA0_9HEMI</name>
<dbReference type="GO" id="GO:0005524">
    <property type="term" value="F:ATP binding"/>
    <property type="evidence" value="ECO:0007669"/>
    <property type="project" value="UniProtKB-KW"/>
</dbReference>
<sequence length="1720" mass="191517">MYGIDLGTSYVRMAEFSRRRAQPVAISWDDDEDDSEELVRIQGMNIHIGDDISWPLFSESNTMAFGPMCLLGRKYDQSVKNASKFWNFKVVNVEGKPHIECKKGMETVQVQPETIVIEILAKLKSLAEKRRTKKEDKEGSKDKFVIAVPGCYTYAQRRAVLFAAAQAEMEVEYLINNTTAIAMTQMVRPENRKRVIIDVGAGSFTISAISIEKDKLKVLSTVGENDWGGDDVNKLFTSYCIEKYATAQKKGLRPKELDEVIRRCQVAKHQLYDNTFAIITLPIGSCKLEKVMFQAWNSDLLDHVSGLLERCLIEAEIDPDEEKDLRVTMVGGTCQLREIENIVVGKFKDNKSCVVENLFLDRHLVACGAALMAGYFSGEYNRLIREVEEVTPLLGVTNRDGRVCEVIPYRSSLNIASSLTSSISVATGTSRACKVDLQVYEQERSYRANYVFLGGISLDLPENQGGAEYDIKVTFKVEKNTFLVTVTELTTETSIDILISHQQGLQKYGPCVQELKPLEIELPPESDTDEEDRESSPTEIQKCTCPKLQKHGTDLSAKTSTRRESETSSPGSKSTRSSVQHICDSCNVPIADSSDDETEKSDSRLCKQCADLLTQNAAKETESLPNTDKSAAASTPSDNDNAGFKSNASCQTEDESPSSPVEDSEGMRWTSEPGDIVPFSNTDETPWPYQHKDSAEEKSSSQAVSKRKPTSKLYVHDRIKIPCTLHEDHLQNITRPKIVLAENDYVFGIDLGTTSIQLGYVHGADAELVPYYPTVKYCAENLVKFEEGTMIIGDNYECDIFDRDNILPCEILRLLGRRYGSHVREITKFWPYPVVNVNGWPHITFKHEEKDVTISPETVLSEILKEIKLFLKKVYCKKKEPVVAITVPSACTYVQKRAVMKAARQAGFRVPYLVNDTTALVLFKRHKLFTGTCVIIHLGGGSLTISAFKVTHDKIKVLSTVGDNNWGGHDLDNSIIAHCHEIFKQNGGTEMSSEDLKALRLKCVKAKHELTTKRETKIDIPDCHEPCSITREDFENWNFVRFKQLSDLLSRCLWEARIDPKTERPEKVQVILHGGSTQVPKVREIVQNCFAVHENVKTSYRLRNTAARKPETTADITTDFRKIGKNAKGAAILAAMETGIAKFIDFWPKDVELCELAPQLGLRTAFGNFSEVIPRSYFPMCKYKSYVVDTKYEGDVRIHVFERERNYMSEYDCVGGVCLKFPPEIGVVYLIITFCVDQHDFVFTVADSKWKQVRAVLMSEKFGDPELTDSAGRILLHPREPMCFVGWVGRSVSIGPENEERRLKEDDKISSPEWSLINVKLCFCSPYKTSRFEIVRNVPRRSLPPPKNKVFYVRDQYGTLQTTATNVESMLCPSIPTVVIGISPEFVIYNCPDVSKELQGISITERNQVSAPDPRGTETHAPIEEVQKSATANSENQNISVDGGGQRSLADKGDSPSAKETHGTITDIPTTTSGVNDNFPNVISNISRVSITEEKEKSLSPPRDTDNFNNGKGLEASTACSGVTTATDTGDKQKVVTDKVSDATIEMQSISVGGRSKKSLPGKGDSLTGVASNIVASIGGKLDRSDENARGVIKKVLREESQEPLSVLRDTKNIRISDENQPPKLDTSLSADANGKKQESATESDTDANGDILKPIPGEGPSSPVKETEVLSKSKKRRSRKRKSLQAKTASESTKDASKESSIPSTPNTGKKKRNKKEDK</sequence>
<gene>
    <name evidence="5" type="ORF">g.48372</name>
</gene>
<feature type="compositionally biased region" description="Low complexity" evidence="4">
    <location>
        <begin position="1463"/>
        <end position="1472"/>
    </location>
</feature>
<dbReference type="InterPro" id="IPR029047">
    <property type="entry name" value="HSP70_peptide-bd_sf"/>
</dbReference>
<feature type="compositionally biased region" description="Polar residues" evidence="4">
    <location>
        <begin position="1428"/>
        <end position="1440"/>
    </location>
</feature>
<dbReference type="SUPFAM" id="SSF100920">
    <property type="entry name" value="Heat shock protein 70kD (HSP70), peptide-binding domain"/>
    <property type="match status" value="2"/>
</dbReference>
<dbReference type="EMBL" id="GECU01034686">
    <property type="protein sequence ID" value="JAS73020.1"/>
    <property type="molecule type" value="Transcribed_RNA"/>
</dbReference>